<gene>
    <name evidence="1" type="ORF">SAMN05421668_1447</name>
</gene>
<name>A0A1I6V4H0_9BACI</name>
<sequence length="235" mass="26443">MLKVKFSALFLISVMFFGVFTESTFAYSQSSSDFMYSYESSMNRIQEVLSEFIIFSEDGIEVTRNKGQIISSLNQKDINNLNKLSELQGIKRDKPLTKQSIVDTYLKNIENLNADVRDGKLEVLSNGALIDANDDHFYVQGGVTKDQNFWWGKRRYKSTANARTWAAELLFLSEANAAHAIIAGAVFGPMGGIPNAITGIYIANVANRVNYHNSLSNRGIIIDLHWTLTFFTRTQ</sequence>
<evidence type="ECO:0000313" key="2">
    <source>
        <dbReference type="Proteomes" id="UP000199139"/>
    </source>
</evidence>
<dbReference type="Proteomes" id="UP000199139">
    <property type="component" value="Unassembled WGS sequence"/>
</dbReference>
<dbReference type="STRING" id="306541.SAMN05421668_1447"/>
<dbReference type="AlphaFoldDB" id="A0A1I6V4H0"/>
<accession>A0A1I6V4H0</accession>
<dbReference type="RefSeq" id="WP_062323932.1">
    <property type="nucleotide sequence ID" value="NZ_FPAI01000044.1"/>
</dbReference>
<organism evidence="1 2">
    <name type="scientific">Halolactibacillus miurensis</name>
    <dbReference type="NCBI Taxonomy" id="306541"/>
    <lineage>
        <taxon>Bacteria</taxon>
        <taxon>Bacillati</taxon>
        <taxon>Bacillota</taxon>
        <taxon>Bacilli</taxon>
        <taxon>Bacillales</taxon>
        <taxon>Bacillaceae</taxon>
        <taxon>Halolactibacillus</taxon>
    </lineage>
</organism>
<protein>
    <submittedName>
        <fullName evidence="1">Uncharacterized protein</fullName>
    </submittedName>
</protein>
<dbReference type="EMBL" id="FPAI01000044">
    <property type="protein sequence ID" value="SFT08593.1"/>
    <property type="molecule type" value="Genomic_DNA"/>
</dbReference>
<evidence type="ECO:0000313" key="1">
    <source>
        <dbReference type="EMBL" id="SFT08593.1"/>
    </source>
</evidence>
<proteinExistence type="predicted"/>
<reference evidence="1 2" key="1">
    <citation type="submission" date="2016-10" db="EMBL/GenBank/DDBJ databases">
        <authorList>
            <person name="de Groot N.N."/>
        </authorList>
    </citation>
    <scope>NUCLEOTIDE SEQUENCE [LARGE SCALE GENOMIC DNA]</scope>
    <source>
        <strain evidence="1 2">DSM 17074</strain>
    </source>
</reference>